<keyword evidence="6" id="KW-0274">FAD</keyword>
<dbReference type="CDD" id="cd03478">
    <property type="entry name" value="Rieske_AIFL_N"/>
    <property type="match status" value="1"/>
</dbReference>
<proteinExistence type="evidence at transcript level"/>
<evidence type="ECO:0000256" key="1">
    <source>
        <dbReference type="ARBA" id="ARBA00001974"/>
    </source>
</evidence>
<evidence type="ECO:0000256" key="7">
    <source>
        <dbReference type="ARBA" id="ARBA00023002"/>
    </source>
</evidence>
<evidence type="ECO:0000256" key="3">
    <source>
        <dbReference type="ARBA" id="ARBA00022630"/>
    </source>
</evidence>
<evidence type="ECO:0000256" key="9">
    <source>
        <dbReference type="ARBA" id="ARBA00023014"/>
    </source>
</evidence>
<evidence type="ECO:0000256" key="4">
    <source>
        <dbReference type="ARBA" id="ARBA00022714"/>
    </source>
</evidence>
<dbReference type="GO" id="GO:0051537">
    <property type="term" value="F:2 iron, 2 sulfur cluster binding"/>
    <property type="evidence" value="ECO:0007669"/>
    <property type="project" value="UniProtKB-KW"/>
</dbReference>
<dbReference type="InterPro" id="IPR023753">
    <property type="entry name" value="FAD/NAD-binding_dom"/>
</dbReference>
<keyword evidence="5" id="KW-0479">Metal-binding</keyword>
<dbReference type="Gene3D" id="2.102.10.10">
    <property type="entry name" value="Rieske [2Fe-2S] iron-sulphur domain"/>
    <property type="match status" value="1"/>
</dbReference>
<keyword evidence="9" id="KW-0411">Iron-sulfur</keyword>
<dbReference type="PANTHER" id="PTHR43557">
    <property type="entry name" value="APOPTOSIS-INDUCING FACTOR 1"/>
    <property type="match status" value="1"/>
</dbReference>
<dbReference type="InterPro" id="IPR050446">
    <property type="entry name" value="FAD-oxidoreductase/Apoptosis"/>
</dbReference>
<dbReference type="PRINTS" id="PR00411">
    <property type="entry name" value="PNDRDTASEI"/>
</dbReference>
<dbReference type="PRINTS" id="PR00368">
    <property type="entry name" value="FADPNR"/>
</dbReference>
<organism evidence="11">
    <name type="scientific">Corethrella appendiculata</name>
    <dbReference type="NCBI Taxonomy" id="1370023"/>
    <lineage>
        <taxon>Eukaryota</taxon>
        <taxon>Metazoa</taxon>
        <taxon>Ecdysozoa</taxon>
        <taxon>Arthropoda</taxon>
        <taxon>Hexapoda</taxon>
        <taxon>Insecta</taxon>
        <taxon>Pterygota</taxon>
        <taxon>Neoptera</taxon>
        <taxon>Endopterygota</taxon>
        <taxon>Diptera</taxon>
        <taxon>Nematocera</taxon>
        <taxon>Culicoidea</taxon>
        <taxon>Chaoboridae</taxon>
        <taxon>Corethrella</taxon>
    </lineage>
</organism>
<sequence>KAFSSTADENMAIDPNSEYVEGFVCKETDIAENQMKQLDLANTGKILLVKQNGKLSALGTKCSHYGASLSSGALGLGRIRCPWHGACFNIETGDIEDFPGLDSIPCYQVKVENGKVKVRAKRAELESNRRVRYMFGRDAENEETHIIVGGGPAAATCAETLRQEGFNGRIIMIAREPYLPYDRIKLSKIMDVNPVKLQLRKPEYYEENGIEVMTDTQVVAIDSTEKEIGLSNGYQVKYDKIFIATGSSPWIPNIQGIDSVVNIHVLRTVDDALEIEKQLQPGSNVVILGVSFIGLEAAAYCVSKVAKVTVIGRDSVPLRPVFGEMIGAQIMDLFQQKGVDFVMNSGIRKFNADDENNLDSVELNDGTVIPANVCILGTGTRPNTAFLEDSGINLNDNGTIDTDMYLQCNVDDVFIGGDIANAPVFSNDNNLAAIGHYGLAQYHGRVAGLNMVGKKTLIRSVPYFWTVLFGKSIRYCGHGMATDVFIDGEVSEMKFVAFYFNDDGKVIAMASCHRDPVVSQFAEFLSQGKTLYRSDLEPDPFAWTKKLNKV</sequence>
<name>U5ESJ0_9DIPT</name>
<accession>U5ESJ0</accession>
<dbReference type="Gene3D" id="3.30.390.30">
    <property type="match status" value="1"/>
</dbReference>
<keyword evidence="3" id="KW-0285">Flavoprotein</keyword>
<dbReference type="SUPFAM" id="SSF50022">
    <property type="entry name" value="ISP domain"/>
    <property type="match status" value="1"/>
</dbReference>
<evidence type="ECO:0000256" key="2">
    <source>
        <dbReference type="ARBA" id="ARBA00006442"/>
    </source>
</evidence>
<evidence type="ECO:0000256" key="8">
    <source>
        <dbReference type="ARBA" id="ARBA00023004"/>
    </source>
</evidence>
<comment type="similarity">
    <text evidence="2">Belongs to the FAD-dependent oxidoreductase family.</text>
</comment>
<dbReference type="InterPro" id="IPR036922">
    <property type="entry name" value="Rieske_2Fe-2S_sf"/>
</dbReference>
<dbReference type="InterPro" id="IPR036188">
    <property type="entry name" value="FAD/NAD-bd_sf"/>
</dbReference>
<comment type="cofactor">
    <cofactor evidence="1">
        <name>FAD</name>
        <dbReference type="ChEBI" id="CHEBI:57692"/>
    </cofactor>
</comment>
<dbReference type="EMBL" id="GANO01003224">
    <property type="protein sequence ID" value="JAB56647.1"/>
    <property type="molecule type" value="mRNA"/>
</dbReference>
<dbReference type="Pfam" id="PF07992">
    <property type="entry name" value="Pyr_redox_2"/>
    <property type="match status" value="1"/>
</dbReference>
<dbReference type="SUPFAM" id="SSF51905">
    <property type="entry name" value="FAD/NAD(P)-binding domain"/>
    <property type="match status" value="2"/>
</dbReference>
<reference evidence="11" key="1">
    <citation type="journal article" date="2014" name="Insect Biochem. Mol. Biol.">
        <title>An insight into the sialome of the frog biting fly, Corethrella appendiculata.</title>
        <authorList>
            <person name="Ribeiro J.M.C."/>
            <person name="Chagas A.C."/>
            <person name="Pham V.M."/>
            <person name="Lounibos L.P."/>
            <person name="Calvo E."/>
        </authorList>
    </citation>
    <scope>NUCLEOTIDE SEQUENCE</scope>
    <source>
        <tissue evidence="11">Salivary glands</tissue>
    </source>
</reference>
<feature type="domain" description="Rieske" evidence="10">
    <location>
        <begin position="22"/>
        <end position="118"/>
    </location>
</feature>
<dbReference type="InterPro" id="IPR017941">
    <property type="entry name" value="Rieske_2Fe-2S"/>
</dbReference>
<dbReference type="GO" id="GO:0016651">
    <property type="term" value="F:oxidoreductase activity, acting on NAD(P)H"/>
    <property type="evidence" value="ECO:0007669"/>
    <property type="project" value="TreeGrafter"/>
</dbReference>
<evidence type="ECO:0000256" key="5">
    <source>
        <dbReference type="ARBA" id="ARBA00022723"/>
    </source>
</evidence>
<dbReference type="PROSITE" id="PS51296">
    <property type="entry name" value="RIESKE"/>
    <property type="match status" value="1"/>
</dbReference>
<dbReference type="GO" id="GO:0005737">
    <property type="term" value="C:cytoplasm"/>
    <property type="evidence" value="ECO:0007669"/>
    <property type="project" value="TreeGrafter"/>
</dbReference>
<evidence type="ECO:0000313" key="11">
    <source>
        <dbReference type="EMBL" id="JAB56647.1"/>
    </source>
</evidence>
<protein>
    <submittedName>
        <fullName evidence="11">Putative apoptosis-inducing factor 3</fullName>
    </submittedName>
</protein>
<dbReference type="SUPFAM" id="SSF55424">
    <property type="entry name" value="FAD/NAD-linked reductases, dimerisation (C-terminal) domain"/>
    <property type="match status" value="1"/>
</dbReference>
<dbReference type="GO" id="GO:0046872">
    <property type="term" value="F:metal ion binding"/>
    <property type="evidence" value="ECO:0007669"/>
    <property type="project" value="UniProtKB-KW"/>
</dbReference>
<dbReference type="Pfam" id="PF00355">
    <property type="entry name" value="Rieske"/>
    <property type="match status" value="1"/>
</dbReference>
<keyword evidence="7" id="KW-0560">Oxidoreductase</keyword>
<evidence type="ECO:0000256" key="6">
    <source>
        <dbReference type="ARBA" id="ARBA00022827"/>
    </source>
</evidence>
<dbReference type="FunFam" id="2.102.10.10:FF:000003">
    <property type="entry name" value="apoptosis-inducing factor 3 isoform X2"/>
    <property type="match status" value="1"/>
</dbReference>
<evidence type="ECO:0000259" key="10">
    <source>
        <dbReference type="PROSITE" id="PS51296"/>
    </source>
</evidence>
<dbReference type="PANTHER" id="PTHR43557:SF2">
    <property type="entry name" value="RIESKE DOMAIN-CONTAINING PROTEIN-RELATED"/>
    <property type="match status" value="1"/>
</dbReference>
<dbReference type="Gene3D" id="3.50.50.60">
    <property type="entry name" value="FAD/NAD(P)-binding domain"/>
    <property type="match status" value="2"/>
</dbReference>
<keyword evidence="8" id="KW-0408">Iron</keyword>
<keyword evidence="4" id="KW-0001">2Fe-2S</keyword>
<dbReference type="AlphaFoldDB" id="U5ESJ0"/>
<dbReference type="InterPro" id="IPR016156">
    <property type="entry name" value="FAD/NAD-linked_Rdtase_dimer_sf"/>
</dbReference>
<feature type="non-terminal residue" evidence="11">
    <location>
        <position position="1"/>
    </location>
</feature>